<evidence type="ECO:0000313" key="7">
    <source>
        <dbReference type="EMBL" id="OTY87006.1"/>
    </source>
</evidence>
<dbReference type="SUPFAM" id="SSF51161">
    <property type="entry name" value="Trimeric LpxA-like enzymes"/>
    <property type="match status" value="1"/>
</dbReference>
<gene>
    <name evidence="7" type="ORF">BK754_26085</name>
</gene>
<comment type="similarity">
    <text evidence="1 6">Belongs to the transferase hexapeptide repeat family.</text>
</comment>
<protein>
    <recommendedName>
        <fullName evidence="2 6">Serine acetyltransferase</fullName>
        <ecNumber evidence="6">2.3.1.30</ecNumber>
    </recommendedName>
</protein>
<dbReference type="GO" id="GO:0006535">
    <property type="term" value="P:cysteine biosynthetic process from serine"/>
    <property type="evidence" value="ECO:0007669"/>
    <property type="project" value="InterPro"/>
</dbReference>
<comment type="caution">
    <text evidence="7">The sequence shown here is derived from an EMBL/GenBank/DDBJ whole genome shotgun (WGS) entry which is preliminary data.</text>
</comment>
<dbReference type="InterPro" id="IPR018357">
    <property type="entry name" value="Hexapep_transf_CS"/>
</dbReference>
<dbReference type="InterPro" id="IPR001451">
    <property type="entry name" value="Hexapep"/>
</dbReference>
<dbReference type="CDD" id="cd03354">
    <property type="entry name" value="LbH_SAT"/>
    <property type="match status" value="1"/>
</dbReference>
<evidence type="ECO:0000256" key="6">
    <source>
        <dbReference type="PIRNR" id="PIRNR000441"/>
    </source>
</evidence>
<dbReference type="GO" id="GO:0005737">
    <property type="term" value="C:cytoplasm"/>
    <property type="evidence" value="ECO:0007669"/>
    <property type="project" value="InterPro"/>
</dbReference>
<dbReference type="RefSeq" id="WP_086412389.1">
    <property type="nucleotide sequence ID" value="NZ_NFDT01000198.1"/>
</dbReference>
<name>A0A9X6FIJ2_BACTU</name>
<dbReference type="GO" id="GO:0009001">
    <property type="term" value="F:serine O-acetyltransferase activity"/>
    <property type="evidence" value="ECO:0007669"/>
    <property type="project" value="UniProtKB-EC"/>
</dbReference>
<comment type="catalytic activity">
    <reaction evidence="6">
        <text>L-serine + acetyl-CoA = O-acetyl-L-serine + CoA</text>
        <dbReference type="Rhea" id="RHEA:24560"/>
        <dbReference type="ChEBI" id="CHEBI:33384"/>
        <dbReference type="ChEBI" id="CHEBI:57287"/>
        <dbReference type="ChEBI" id="CHEBI:57288"/>
        <dbReference type="ChEBI" id="CHEBI:58340"/>
        <dbReference type="EC" id="2.3.1.30"/>
    </reaction>
</comment>
<evidence type="ECO:0000256" key="3">
    <source>
        <dbReference type="ARBA" id="ARBA00022679"/>
    </source>
</evidence>
<organism evidence="7 8">
    <name type="scientific">Bacillus thuringiensis serovar subtoxicus</name>
    <dbReference type="NCBI Taxonomy" id="475791"/>
    <lineage>
        <taxon>Bacteria</taxon>
        <taxon>Bacillati</taxon>
        <taxon>Bacillota</taxon>
        <taxon>Bacilli</taxon>
        <taxon>Bacillales</taxon>
        <taxon>Bacillaceae</taxon>
        <taxon>Bacillus</taxon>
        <taxon>Bacillus cereus group</taxon>
    </lineage>
</organism>
<evidence type="ECO:0000313" key="8">
    <source>
        <dbReference type="Proteomes" id="UP000194882"/>
    </source>
</evidence>
<dbReference type="EC" id="2.3.1.30" evidence="6"/>
<dbReference type="Proteomes" id="UP000194882">
    <property type="component" value="Unassembled WGS sequence"/>
</dbReference>
<evidence type="ECO:0000256" key="1">
    <source>
        <dbReference type="ARBA" id="ARBA00007274"/>
    </source>
</evidence>
<dbReference type="AlphaFoldDB" id="A0A9X6FIJ2"/>
<dbReference type="Gene3D" id="2.160.10.10">
    <property type="entry name" value="Hexapeptide repeat proteins"/>
    <property type="match status" value="1"/>
</dbReference>
<dbReference type="EMBL" id="NFDT01000198">
    <property type="protein sequence ID" value="OTY87006.1"/>
    <property type="molecule type" value="Genomic_DNA"/>
</dbReference>
<dbReference type="InterPro" id="IPR045304">
    <property type="entry name" value="LbH_SAT"/>
</dbReference>
<reference evidence="7 8" key="1">
    <citation type="submission" date="2016-10" db="EMBL/GenBank/DDBJ databases">
        <title>Comparative genomics of Bacillus thuringiensis reveals a path to pathogens against multiple invertebrate hosts.</title>
        <authorList>
            <person name="Zheng J."/>
            <person name="Gao Q."/>
            <person name="Liu H."/>
            <person name="Peng D."/>
            <person name="Ruan L."/>
            <person name="Sun M."/>
        </authorList>
    </citation>
    <scope>NUCLEOTIDE SEQUENCE [LARGE SCALE GENOMIC DNA]</scope>
    <source>
        <strain evidence="7">BGSC 4I4</strain>
    </source>
</reference>
<dbReference type="PANTHER" id="PTHR42811">
    <property type="entry name" value="SERINE ACETYLTRANSFERASE"/>
    <property type="match status" value="1"/>
</dbReference>
<keyword evidence="5 6" id="KW-0012">Acyltransferase</keyword>
<evidence type="ECO:0000256" key="4">
    <source>
        <dbReference type="ARBA" id="ARBA00022737"/>
    </source>
</evidence>
<keyword evidence="3 6" id="KW-0808">Transferase</keyword>
<dbReference type="PIRSF" id="PIRSF000441">
    <property type="entry name" value="CysE"/>
    <property type="match status" value="1"/>
</dbReference>
<dbReference type="Pfam" id="PF00132">
    <property type="entry name" value="Hexapep"/>
    <property type="match status" value="1"/>
</dbReference>
<sequence>MNKKQLKETINSDLYRVYGSQGTKKKIINFLRNPGFKYLYILRKCSYYKEKNKLMYRLYFILLLRYQYKYGLEIMPDTKIGKGFYIGHIGAITINPKSIIGENVNILKGALLGYNPRGKYKGCPTIGDGVWIGPNAVIVGNITVGNNVVVAPNTLVNRDVPSNSVVVGNPCQIISQDNATEAYVNYTV</sequence>
<evidence type="ECO:0000256" key="2">
    <source>
        <dbReference type="ARBA" id="ARBA00018522"/>
    </source>
</evidence>
<dbReference type="PROSITE" id="PS00101">
    <property type="entry name" value="HEXAPEP_TRANSFERASES"/>
    <property type="match status" value="1"/>
</dbReference>
<accession>A0A9X6FIJ2</accession>
<dbReference type="InterPro" id="IPR005881">
    <property type="entry name" value="Ser_O-AcTrfase"/>
</dbReference>
<keyword evidence="4" id="KW-0677">Repeat</keyword>
<proteinExistence type="inferred from homology"/>
<dbReference type="InterPro" id="IPR011004">
    <property type="entry name" value="Trimer_LpxA-like_sf"/>
</dbReference>
<evidence type="ECO:0000256" key="5">
    <source>
        <dbReference type="ARBA" id="ARBA00023315"/>
    </source>
</evidence>